<dbReference type="SMART" id="SM00530">
    <property type="entry name" value="HTH_XRE"/>
    <property type="match status" value="1"/>
</dbReference>
<dbReference type="InterPro" id="IPR011051">
    <property type="entry name" value="RmlC_Cupin_sf"/>
</dbReference>
<dbReference type="GO" id="GO:0005829">
    <property type="term" value="C:cytosol"/>
    <property type="evidence" value="ECO:0007669"/>
    <property type="project" value="TreeGrafter"/>
</dbReference>
<dbReference type="PANTHER" id="PTHR46797:SF2">
    <property type="entry name" value="TRANSCRIPTIONAL REGULATOR"/>
    <property type="match status" value="1"/>
</dbReference>
<dbReference type="Gene3D" id="2.60.120.10">
    <property type="entry name" value="Jelly Rolls"/>
    <property type="match status" value="1"/>
</dbReference>
<dbReference type="AlphaFoldDB" id="A0A7X5JA15"/>
<dbReference type="CDD" id="cd02209">
    <property type="entry name" value="cupin_XRE_C"/>
    <property type="match status" value="1"/>
</dbReference>
<dbReference type="InterPro" id="IPR001387">
    <property type="entry name" value="Cro/C1-type_HTH"/>
</dbReference>
<reference evidence="2" key="1">
    <citation type="submission" date="2020-01" db="EMBL/GenBank/DDBJ databases">
        <authorList>
            <person name="Fang Y."/>
            <person name="Sun R."/>
            <person name="Nie L."/>
            <person name="He J."/>
            <person name="Hao L."/>
            <person name="Wang L."/>
            <person name="Su S."/>
            <person name="Lv E."/>
            <person name="Zhang Z."/>
            <person name="Xie R."/>
            <person name="Liu H."/>
        </authorList>
    </citation>
    <scope>NUCLEOTIDE SEQUENCE [LARGE SCALE GENOMIC DNA]</scope>
    <source>
        <strain evidence="2">XCT-53</strain>
    </source>
</reference>
<gene>
    <name evidence="1" type="ORF">GWI72_14875</name>
</gene>
<dbReference type="InterPro" id="IPR013096">
    <property type="entry name" value="Cupin_2"/>
</dbReference>
<proteinExistence type="predicted"/>
<evidence type="ECO:0000313" key="1">
    <source>
        <dbReference type="EMBL" id="NBN79557.1"/>
    </source>
</evidence>
<dbReference type="InterPro" id="IPR050807">
    <property type="entry name" value="TransReg_Diox_bact_type"/>
</dbReference>
<protein>
    <submittedName>
        <fullName evidence="1">Cupin domain-containing protein</fullName>
    </submittedName>
</protein>
<dbReference type="Pfam" id="PF13560">
    <property type="entry name" value="HTH_31"/>
    <property type="match status" value="1"/>
</dbReference>
<dbReference type="InterPro" id="IPR010982">
    <property type="entry name" value="Lambda_DNA-bd_dom_sf"/>
</dbReference>
<dbReference type="SUPFAM" id="SSF51182">
    <property type="entry name" value="RmlC-like cupins"/>
    <property type="match status" value="1"/>
</dbReference>
<dbReference type="SUPFAM" id="SSF47413">
    <property type="entry name" value="lambda repressor-like DNA-binding domains"/>
    <property type="match status" value="1"/>
</dbReference>
<dbReference type="GO" id="GO:0003677">
    <property type="term" value="F:DNA binding"/>
    <property type="evidence" value="ECO:0007669"/>
    <property type="project" value="UniProtKB-KW"/>
</dbReference>
<evidence type="ECO:0000313" key="2">
    <source>
        <dbReference type="Proteomes" id="UP000586722"/>
    </source>
</evidence>
<keyword evidence="2" id="KW-1185">Reference proteome</keyword>
<dbReference type="Proteomes" id="UP000586722">
    <property type="component" value="Unassembled WGS sequence"/>
</dbReference>
<dbReference type="EMBL" id="JAABLQ010000002">
    <property type="protein sequence ID" value="NBN79557.1"/>
    <property type="molecule type" value="Genomic_DNA"/>
</dbReference>
<sequence length="201" mass="22152">MTRSKAASAVDLDDARRNLGIKLRLARQTKGFTLKELAERGDCSESLLSKIENGKVMPSLPLVHRLVHALETNISWLFEEQGPQDNVVFRKGQRPFISLEGSTGHTTGVMLERIIPYKEGHLLQCNIHHLEVGGRSGGSITHEGEEVGYVLAGQVALDLNDQTYALEAGDGFCFRSNIPHSYRNIGSEPASILWVCTPPTF</sequence>
<dbReference type="Pfam" id="PF07883">
    <property type="entry name" value="Cupin_2"/>
    <property type="match status" value="1"/>
</dbReference>
<dbReference type="PANTHER" id="PTHR46797">
    <property type="entry name" value="HTH-TYPE TRANSCRIPTIONAL REGULATOR"/>
    <property type="match status" value="1"/>
</dbReference>
<accession>A0A7X5JA15</accession>
<dbReference type="PROSITE" id="PS50943">
    <property type="entry name" value="HTH_CROC1"/>
    <property type="match status" value="1"/>
</dbReference>
<dbReference type="GO" id="GO:0003700">
    <property type="term" value="F:DNA-binding transcription factor activity"/>
    <property type="evidence" value="ECO:0007669"/>
    <property type="project" value="TreeGrafter"/>
</dbReference>
<comment type="caution">
    <text evidence="1">The sequence shown here is derived from an EMBL/GenBank/DDBJ whole genome shotgun (WGS) entry which is preliminary data.</text>
</comment>
<organism evidence="1 2">
    <name type="scientific">Pannonibacter tanglangensis</name>
    <dbReference type="NCBI Taxonomy" id="2750084"/>
    <lineage>
        <taxon>Bacteria</taxon>
        <taxon>Pseudomonadati</taxon>
        <taxon>Pseudomonadota</taxon>
        <taxon>Alphaproteobacteria</taxon>
        <taxon>Hyphomicrobiales</taxon>
        <taxon>Stappiaceae</taxon>
        <taxon>Pannonibacter</taxon>
    </lineage>
</organism>
<dbReference type="Gene3D" id="1.10.260.40">
    <property type="entry name" value="lambda repressor-like DNA-binding domains"/>
    <property type="match status" value="1"/>
</dbReference>
<dbReference type="RefSeq" id="WP_161677441.1">
    <property type="nucleotide sequence ID" value="NZ_JAABLP010000004.1"/>
</dbReference>
<dbReference type="CDD" id="cd00093">
    <property type="entry name" value="HTH_XRE"/>
    <property type="match status" value="1"/>
</dbReference>
<dbReference type="InterPro" id="IPR014710">
    <property type="entry name" value="RmlC-like_jellyroll"/>
</dbReference>
<name>A0A7X5JA15_9HYPH</name>